<protein>
    <submittedName>
        <fullName evidence="1">Uncharacterized protein</fullName>
    </submittedName>
</protein>
<proteinExistence type="predicted"/>
<evidence type="ECO:0000313" key="2">
    <source>
        <dbReference type="Proteomes" id="UP000238093"/>
    </source>
</evidence>
<evidence type="ECO:0000313" key="1">
    <source>
        <dbReference type="EMBL" id="SOS34728.1"/>
    </source>
</evidence>
<dbReference type="Proteomes" id="UP000238093">
    <property type="component" value="Chromosome I"/>
</dbReference>
<organism evidence="1 2">
    <name type="scientific">Pseudomonas syringae group genomosp. 3</name>
    <dbReference type="NCBI Taxonomy" id="251701"/>
    <lineage>
        <taxon>Bacteria</taxon>
        <taxon>Pseudomonadati</taxon>
        <taxon>Pseudomonadota</taxon>
        <taxon>Gammaproteobacteria</taxon>
        <taxon>Pseudomonadales</taxon>
        <taxon>Pseudomonadaceae</taxon>
        <taxon>Pseudomonas</taxon>
    </lineage>
</organism>
<name>A0A2K4WFX3_9PSED</name>
<sequence length="140" mass="16693">MGFEKMNYLREWYALSDRYEQALRDNPEERWARNNSDQYLRQALGAYKLKCFAERLRCSPEAIWKPLDPLEALRLYLINKHHWRLEHVRLIVDDEDFLYLLREEVLALKLSPAEAEPVWQSAQGWGTSREFAAHFAQPAL</sequence>
<accession>A0A2K4WFX3</accession>
<dbReference type="EMBL" id="LT963408">
    <property type="protein sequence ID" value="SOS34728.1"/>
    <property type="molecule type" value="Genomic_DNA"/>
</dbReference>
<reference evidence="1 2" key="1">
    <citation type="submission" date="2017-11" db="EMBL/GenBank/DDBJ databases">
        <authorList>
            <person name="Han C.G."/>
        </authorList>
    </citation>
    <scope>NUCLEOTIDE SEQUENCE [LARGE SCALE GENOMIC DNA]</scope>
    <source>
        <strain evidence="1">CFBP6411</strain>
    </source>
</reference>
<gene>
    <name evidence="1" type="ORF">CFBP6411_03371</name>
</gene>
<dbReference type="AlphaFoldDB" id="A0A2K4WFX3"/>